<dbReference type="Proteomes" id="UP000006729">
    <property type="component" value="Chromosome 12"/>
</dbReference>
<evidence type="ECO:0000313" key="1">
    <source>
        <dbReference type="EMBL" id="PNT10283.1"/>
    </source>
</evidence>
<gene>
    <name evidence="1" type="ORF">POPTR_012G092100</name>
</gene>
<dbReference type="InParanoid" id="A0A2K1YB75"/>
<accession>A0A2K1YB75</accession>
<protein>
    <submittedName>
        <fullName evidence="1">Uncharacterized protein</fullName>
    </submittedName>
</protein>
<keyword evidence="2" id="KW-1185">Reference proteome</keyword>
<dbReference type="AlphaFoldDB" id="A0A2K1YB75"/>
<sequence>MKGTTYLLSLLGTSMCQLQDSKNKSSEQEKQKTMGLMRCCLLSCPYSSKQAMYTLAATTLGVDPSSFKSGRTVKEHWNERCFVHE</sequence>
<name>A0A2K1YB75_POPTR</name>
<organism evidence="1 2">
    <name type="scientific">Populus trichocarpa</name>
    <name type="common">Western balsam poplar</name>
    <name type="synonym">Populus balsamifera subsp. trichocarpa</name>
    <dbReference type="NCBI Taxonomy" id="3694"/>
    <lineage>
        <taxon>Eukaryota</taxon>
        <taxon>Viridiplantae</taxon>
        <taxon>Streptophyta</taxon>
        <taxon>Embryophyta</taxon>
        <taxon>Tracheophyta</taxon>
        <taxon>Spermatophyta</taxon>
        <taxon>Magnoliopsida</taxon>
        <taxon>eudicotyledons</taxon>
        <taxon>Gunneridae</taxon>
        <taxon>Pentapetalae</taxon>
        <taxon>rosids</taxon>
        <taxon>fabids</taxon>
        <taxon>Malpighiales</taxon>
        <taxon>Salicaceae</taxon>
        <taxon>Saliceae</taxon>
        <taxon>Populus</taxon>
    </lineage>
</organism>
<proteinExistence type="predicted"/>
<evidence type="ECO:0000313" key="2">
    <source>
        <dbReference type="Proteomes" id="UP000006729"/>
    </source>
</evidence>
<dbReference type="EMBL" id="CM009301">
    <property type="protein sequence ID" value="PNT10283.1"/>
    <property type="molecule type" value="Genomic_DNA"/>
</dbReference>
<reference evidence="1 2" key="1">
    <citation type="journal article" date="2006" name="Science">
        <title>The genome of black cottonwood, Populus trichocarpa (Torr. &amp; Gray).</title>
        <authorList>
            <person name="Tuskan G.A."/>
            <person name="Difazio S."/>
            <person name="Jansson S."/>
            <person name="Bohlmann J."/>
            <person name="Grigoriev I."/>
            <person name="Hellsten U."/>
            <person name="Putnam N."/>
            <person name="Ralph S."/>
            <person name="Rombauts S."/>
            <person name="Salamov A."/>
            <person name="Schein J."/>
            <person name="Sterck L."/>
            <person name="Aerts A."/>
            <person name="Bhalerao R.R."/>
            <person name="Bhalerao R.P."/>
            <person name="Blaudez D."/>
            <person name="Boerjan W."/>
            <person name="Brun A."/>
            <person name="Brunner A."/>
            <person name="Busov V."/>
            <person name="Campbell M."/>
            <person name="Carlson J."/>
            <person name="Chalot M."/>
            <person name="Chapman J."/>
            <person name="Chen G.L."/>
            <person name="Cooper D."/>
            <person name="Coutinho P.M."/>
            <person name="Couturier J."/>
            <person name="Covert S."/>
            <person name="Cronk Q."/>
            <person name="Cunningham R."/>
            <person name="Davis J."/>
            <person name="Degroeve S."/>
            <person name="Dejardin A."/>
            <person name="Depamphilis C."/>
            <person name="Detter J."/>
            <person name="Dirks B."/>
            <person name="Dubchak I."/>
            <person name="Duplessis S."/>
            <person name="Ehlting J."/>
            <person name="Ellis B."/>
            <person name="Gendler K."/>
            <person name="Goodstein D."/>
            <person name="Gribskov M."/>
            <person name="Grimwood J."/>
            <person name="Groover A."/>
            <person name="Gunter L."/>
            <person name="Hamberger B."/>
            <person name="Heinze B."/>
            <person name="Helariutta Y."/>
            <person name="Henrissat B."/>
            <person name="Holligan D."/>
            <person name="Holt R."/>
            <person name="Huang W."/>
            <person name="Islam-Faridi N."/>
            <person name="Jones S."/>
            <person name="Jones-Rhoades M."/>
            <person name="Jorgensen R."/>
            <person name="Joshi C."/>
            <person name="Kangasjarvi J."/>
            <person name="Karlsson J."/>
            <person name="Kelleher C."/>
            <person name="Kirkpatrick R."/>
            <person name="Kirst M."/>
            <person name="Kohler A."/>
            <person name="Kalluri U."/>
            <person name="Larimer F."/>
            <person name="Leebens-Mack J."/>
            <person name="Leple J.C."/>
            <person name="Locascio P."/>
            <person name="Lou Y."/>
            <person name="Lucas S."/>
            <person name="Martin F."/>
            <person name="Montanini B."/>
            <person name="Napoli C."/>
            <person name="Nelson D.R."/>
            <person name="Nelson C."/>
            <person name="Nieminen K."/>
            <person name="Nilsson O."/>
            <person name="Pereda V."/>
            <person name="Peter G."/>
            <person name="Philippe R."/>
            <person name="Pilate G."/>
            <person name="Poliakov A."/>
            <person name="Razumovskaya J."/>
            <person name="Richardson P."/>
            <person name="Rinaldi C."/>
            <person name="Ritland K."/>
            <person name="Rouze P."/>
            <person name="Ryaboy D."/>
            <person name="Schmutz J."/>
            <person name="Schrader J."/>
            <person name="Segerman B."/>
            <person name="Shin H."/>
            <person name="Siddiqui A."/>
            <person name="Sterky F."/>
            <person name="Terry A."/>
            <person name="Tsai C.J."/>
            <person name="Uberbacher E."/>
            <person name="Unneberg P."/>
            <person name="Vahala J."/>
            <person name="Wall K."/>
            <person name="Wessler S."/>
            <person name="Yang G."/>
            <person name="Yin T."/>
            <person name="Douglas C."/>
            <person name="Marra M."/>
            <person name="Sandberg G."/>
            <person name="Van de Peer Y."/>
            <person name="Rokhsar D."/>
        </authorList>
    </citation>
    <scope>NUCLEOTIDE SEQUENCE [LARGE SCALE GENOMIC DNA]</scope>
    <source>
        <strain evidence="2">cv. Nisqually</strain>
    </source>
</reference>